<dbReference type="InterPro" id="IPR024752">
    <property type="entry name" value="Myb/SANT-like_dom"/>
</dbReference>
<dbReference type="Proteomes" id="UP001567538">
    <property type="component" value="Unassembled WGS sequence"/>
</dbReference>
<keyword evidence="3" id="KW-1185">Reference proteome</keyword>
<reference evidence="2 3" key="1">
    <citation type="submission" date="2024-06" db="EMBL/GenBank/DDBJ databases">
        <title>A chromosome level genome sequence of Diviner's sage (Salvia divinorum).</title>
        <authorList>
            <person name="Ford S.A."/>
            <person name="Ro D.-K."/>
            <person name="Ness R.W."/>
            <person name="Phillips M.A."/>
        </authorList>
    </citation>
    <scope>NUCLEOTIDE SEQUENCE [LARGE SCALE GENOMIC DNA]</scope>
    <source>
        <strain evidence="2">SAF-2024a</strain>
        <tissue evidence="2">Leaf</tissue>
    </source>
</reference>
<sequence>MNQSIPLQEAFFYQGKWTQNVDRQLLSFVTRSQCYSQWPGNVVPESVIEEAGIMMTDEDGLPISTSDLKLRMKVFKARYDTFKEITNTPGVHWDVYRNRVNAEEEVWNRVFKRNPFAAAYYHRDEPQFNMLATIFGLTDENTNEETELIMVSDTAEIIVIPDTPEMARRQLNPSKASPADPDEVNSPVFEGASKTRRKLCIEDLNTADGQSSNMLQQWAGTTSWSSW</sequence>
<accession>A0ABD1GJ17</accession>
<dbReference type="Pfam" id="PF12776">
    <property type="entry name" value="Myb_DNA-bind_3"/>
    <property type="match status" value="1"/>
</dbReference>
<comment type="caution">
    <text evidence="2">The sequence shown here is derived from an EMBL/GenBank/DDBJ whole genome shotgun (WGS) entry which is preliminary data.</text>
</comment>
<protein>
    <recommendedName>
        <fullName evidence="1">Myb/SANT-like domain-containing protein</fullName>
    </recommendedName>
</protein>
<dbReference type="PANTHER" id="PTHR46929:SF3">
    <property type="entry name" value="MYB_SANT-LIKE DOMAIN-CONTAINING PROTEIN"/>
    <property type="match status" value="1"/>
</dbReference>
<organism evidence="2 3">
    <name type="scientific">Salvia divinorum</name>
    <name type="common">Maria pastora</name>
    <name type="synonym">Diviner's sage</name>
    <dbReference type="NCBI Taxonomy" id="28513"/>
    <lineage>
        <taxon>Eukaryota</taxon>
        <taxon>Viridiplantae</taxon>
        <taxon>Streptophyta</taxon>
        <taxon>Embryophyta</taxon>
        <taxon>Tracheophyta</taxon>
        <taxon>Spermatophyta</taxon>
        <taxon>Magnoliopsida</taxon>
        <taxon>eudicotyledons</taxon>
        <taxon>Gunneridae</taxon>
        <taxon>Pentapetalae</taxon>
        <taxon>asterids</taxon>
        <taxon>lamiids</taxon>
        <taxon>Lamiales</taxon>
        <taxon>Lamiaceae</taxon>
        <taxon>Nepetoideae</taxon>
        <taxon>Mentheae</taxon>
        <taxon>Salviinae</taxon>
        <taxon>Salvia</taxon>
        <taxon>Salvia subgen. Calosphace</taxon>
    </lineage>
</organism>
<dbReference type="PANTHER" id="PTHR46929">
    <property type="entry name" value="EXPRESSED PROTEIN"/>
    <property type="match status" value="1"/>
</dbReference>
<gene>
    <name evidence="2" type="ORF">AAHA92_20886</name>
</gene>
<evidence type="ECO:0000313" key="3">
    <source>
        <dbReference type="Proteomes" id="UP001567538"/>
    </source>
</evidence>
<dbReference type="AlphaFoldDB" id="A0ABD1GJ17"/>
<dbReference type="EMBL" id="JBEAFC010000008">
    <property type="protein sequence ID" value="KAL1543977.1"/>
    <property type="molecule type" value="Genomic_DNA"/>
</dbReference>
<proteinExistence type="predicted"/>
<feature type="domain" description="Myb/SANT-like" evidence="1">
    <location>
        <begin position="16"/>
        <end position="109"/>
    </location>
</feature>
<evidence type="ECO:0000313" key="2">
    <source>
        <dbReference type="EMBL" id="KAL1543977.1"/>
    </source>
</evidence>
<evidence type="ECO:0000259" key="1">
    <source>
        <dbReference type="Pfam" id="PF12776"/>
    </source>
</evidence>
<name>A0ABD1GJ17_SALDI</name>